<evidence type="ECO:0000313" key="9">
    <source>
        <dbReference type="EMBL" id="MBK1878249.1"/>
    </source>
</evidence>
<keyword evidence="5" id="KW-0378">Hydrolase</keyword>
<reference evidence="9" key="1">
    <citation type="submission" date="2021-01" db="EMBL/GenBank/DDBJ databases">
        <title>Modified the classification status of verrucomicrobia.</title>
        <authorList>
            <person name="Feng X."/>
        </authorList>
    </citation>
    <scope>NUCLEOTIDE SEQUENCE</scope>
    <source>
        <strain evidence="9">KCTC 13126</strain>
    </source>
</reference>
<evidence type="ECO:0000256" key="7">
    <source>
        <dbReference type="SAM" id="SignalP"/>
    </source>
</evidence>
<evidence type="ECO:0000256" key="2">
    <source>
        <dbReference type="ARBA" id="ARBA00008779"/>
    </source>
</evidence>
<sequence>MTPRLLCVLFLLACPFFQVASSEQKQPNVLFLSIDDLKPLLGCYGAEQMVTPHIDVLAERGTLFERHYVQQAVCAPSRVSMFTGLRPDTTRVWDLKTYCKDVCPQAFTMQEFFKNAGYTTAGAGKIMHGFRKDDPPSWSMPYVPSEELEYADGQMPALYCQYQGEAIHDAYEKLLAEKIKAYGAKQKFMSALGAKPSTERLDLADDAYADGAMVEWGIDMLERFAESGESFFLTLGFRKPHLPFVAPEKYWKMYDRDSIDTAAFTKMPKGAPNFGYQPGFEIDGYSDIDVKTLNDDFDKQCELIHGYYACVSYVDALVGEVITTLDETGLADNTVVVLWGDHGWHLGDHSIWCKHGVYEQATHSPLIVVAPDGKGGQRVVTPVESIDIFPTLCELAGLDVPTQLEGVSLVEALDEPSTELKPFALSQFKDWKGKDLMGYAQRTERYRMITWIDRSVSENGKFDASLVEAIELYDYEVDPLETVNLAKNPEYAEIITELSSLLEKHFSES</sequence>
<dbReference type="InterPro" id="IPR035874">
    <property type="entry name" value="IDS"/>
</dbReference>
<evidence type="ECO:0000313" key="10">
    <source>
        <dbReference type="Proteomes" id="UP000617628"/>
    </source>
</evidence>
<dbReference type="InterPro" id="IPR024607">
    <property type="entry name" value="Sulfatase_CS"/>
</dbReference>
<comment type="cofactor">
    <cofactor evidence="1">
        <name>Ca(2+)</name>
        <dbReference type="ChEBI" id="CHEBI:29108"/>
    </cofactor>
</comment>
<dbReference type="SUPFAM" id="SSF53649">
    <property type="entry name" value="Alkaline phosphatase-like"/>
    <property type="match status" value="1"/>
</dbReference>
<dbReference type="InterPro" id="IPR017850">
    <property type="entry name" value="Alkaline_phosphatase_core_sf"/>
</dbReference>
<accession>A0A934RZL7</accession>
<evidence type="ECO:0000256" key="1">
    <source>
        <dbReference type="ARBA" id="ARBA00001913"/>
    </source>
</evidence>
<dbReference type="RefSeq" id="WP_200356462.1">
    <property type="nucleotide sequence ID" value="NZ_JAENIL010000028.1"/>
</dbReference>
<dbReference type="Pfam" id="PF00884">
    <property type="entry name" value="Sulfatase"/>
    <property type="match status" value="1"/>
</dbReference>
<keyword evidence="6" id="KW-0106">Calcium</keyword>
<feature type="chain" id="PRO_5037658375" evidence="7">
    <location>
        <begin position="21"/>
        <end position="509"/>
    </location>
</feature>
<evidence type="ECO:0000256" key="6">
    <source>
        <dbReference type="ARBA" id="ARBA00022837"/>
    </source>
</evidence>
<keyword evidence="3" id="KW-0479">Metal-binding</keyword>
<dbReference type="PROSITE" id="PS00149">
    <property type="entry name" value="SULFATASE_2"/>
    <property type="match status" value="1"/>
</dbReference>
<organism evidence="9 10">
    <name type="scientific">Pelagicoccus mobilis</name>
    <dbReference type="NCBI Taxonomy" id="415221"/>
    <lineage>
        <taxon>Bacteria</taxon>
        <taxon>Pseudomonadati</taxon>
        <taxon>Verrucomicrobiota</taxon>
        <taxon>Opitutia</taxon>
        <taxon>Puniceicoccales</taxon>
        <taxon>Pelagicoccaceae</taxon>
        <taxon>Pelagicoccus</taxon>
    </lineage>
</organism>
<comment type="similarity">
    <text evidence="2">Belongs to the sulfatase family.</text>
</comment>
<name>A0A934RZL7_9BACT</name>
<dbReference type="Gene3D" id="3.40.720.10">
    <property type="entry name" value="Alkaline Phosphatase, subunit A"/>
    <property type="match status" value="1"/>
</dbReference>
<dbReference type="InterPro" id="IPR000917">
    <property type="entry name" value="Sulfatase_N"/>
</dbReference>
<proteinExistence type="inferred from homology"/>
<dbReference type="PANTHER" id="PTHR45953:SF1">
    <property type="entry name" value="IDURONATE 2-SULFATASE"/>
    <property type="match status" value="1"/>
</dbReference>
<dbReference type="CDD" id="cd16030">
    <property type="entry name" value="iduronate-2-sulfatase"/>
    <property type="match status" value="1"/>
</dbReference>
<evidence type="ECO:0000256" key="3">
    <source>
        <dbReference type="ARBA" id="ARBA00022723"/>
    </source>
</evidence>
<gene>
    <name evidence="9" type="ORF">JIN87_15320</name>
</gene>
<feature type="domain" description="Sulfatase N-terminal" evidence="8">
    <location>
        <begin position="27"/>
        <end position="397"/>
    </location>
</feature>
<dbReference type="GO" id="GO:0046872">
    <property type="term" value="F:metal ion binding"/>
    <property type="evidence" value="ECO:0007669"/>
    <property type="project" value="UniProtKB-KW"/>
</dbReference>
<keyword evidence="10" id="KW-1185">Reference proteome</keyword>
<evidence type="ECO:0000259" key="8">
    <source>
        <dbReference type="Pfam" id="PF00884"/>
    </source>
</evidence>
<dbReference type="Proteomes" id="UP000617628">
    <property type="component" value="Unassembled WGS sequence"/>
</dbReference>
<dbReference type="GO" id="GO:0004423">
    <property type="term" value="F:iduronate-2-sulfatase activity"/>
    <property type="evidence" value="ECO:0007669"/>
    <property type="project" value="InterPro"/>
</dbReference>
<feature type="signal peptide" evidence="7">
    <location>
        <begin position="1"/>
        <end position="20"/>
    </location>
</feature>
<evidence type="ECO:0000256" key="5">
    <source>
        <dbReference type="ARBA" id="ARBA00022801"/>
    </source>
</evidence>
<protein>
    <submittedName>
        <fullName evidence="9">Sulfatase</fullName>
    </submittedName>
</protein>
<dbReference type="PROSITE" id="PS00523">
    <property type="entry name" value="SULFATASE_1"/>
    <property type="match status" value="1"/>
</dbReference>
<keyword evidence="4 7" id="KW-0732">Signal</keyword>
<dbReference type="EMBL" id="JAENIL010000028">
    <property type="protein sequence ID" value="MBK1878249.1"/>
    <property type="molecule type" value="Genomic_DNA"/>
</dbReference>
<dbReference type="PANTHER" id="PTHR45953">
    <property type="entry name" value="IDURONATE 2-SULFATASE"/>
    <property type="match status" value="1"/>
</dbReference>
<evidence type="ECO:0000256" key="4">
    <source>
        <dbReference type="ARBA" id="ARBA00022729"/>
    </source>
</evidence>
<dbReference type="AlphaFoldDB" id="A0A934RZL7"/>
<dbReference type="GO" id="GO:0005737">
    <property type="term" value="C:cytoplasm"/>
    <property type="evidence" value="ECO:0007669"/>
    <property type="project" value="TreeGrafter"/>
</dbReference>
<comment type="caution">
    <text evidence="9">The sequence shown here is derived from an EMBL/GenBank/DDBJ whole genome shotgun (WGS) entry which is preliminary data.</text>
</comment>